<reference evidence="1 2" key="1">
    <citation type="journal article" date="2024" name="Chem. Sci.">
        <title>Discovery of megapolipeptins by genome mining of a Burkholderiales bacteria collection.</title>
        <authorList>
            <person name="Paulo B.S."/>
            <person name="Recchia M.J.J."/>
            <person name="Lee S."/>
            <person name="Fergusson C.H."/>
            <person name="Romanowski S.B."/>
            <person name="Hernandez A."/>
            <person name="Krull N."/>
            <person name="Liu D.Y."/>
            <person name="Cavanagh H."/>
            <person name="Bos A."/>
            <person name="Gray C.A."/>
            <person name="Murphy B.T."/>
            <person name="Linington R.G."/>
            <person name="Eustaquio A.S."/>
        </authorList>
    </citation>
    <scope>NUCLEOTIDE SEQUENCE [LARGE SCALE GENOMIC DNA]</scope>
    <source>
        <strain evidence="1 2">RL17-335-BIF-A</strain>
    </source>
</reference>
<proteinExistence type="predicted"/>
<accession>A0ABW9D3Z7</accession>
<evidence type="ECO:0000313" key="2">
    <source>
        <dbReference type="Proteomes" id="UP001629367"/>
    </source>
</evidence>
<dbReference type="Proteomes" id="UP001629367">
    <property type="component" value="Unassembled WGS sequence"/>
</dbReference>
<protein>
    <submittedName>
        <fullName evidence="1">DUF3443 domain-containing protein</fullName>
    </submittedName>
</protein>
<comment type="caution">
    <text evidence="1">The sequence shown here is derived from an EMBL/GenBank/DDBJ whole genome shotgun (WGS) entry which is preliminary data.</text>
</comment>
<keyword evidence="2" id="KW-1185">Reference proteome</keyword>
<name>A0ABW9D3Z7_9BURK</name>
<sequence length="362" mass="37671">MTVERWTGNYANMPYVTVTICIPGVQGGDRCATIDHIQLDTGSVGLRVLSSALGPSLAARLPTQTGATDDPTGNASIAECAAFGSGFTWGSIRRADVTIGGKAAGNLPLQVIADGKYATPPDCQARGGTDLGTVAQLGANGVLGIGPAQRDYPAAAQYVLPSGYYYCTSATSCTNTRVPLDTQVMNPVSNFTSDNNGTIIRLPALPSGGQASVTGTLVFGIGTQQNNALPSNPNVLALDQYGYFPTTYKGTRYTSAIDSGSNANIFIDTTVPYSGSWYMPATTLSLSAVLSGVDKAASPVTVPFSLANGWSLLANRYAAYDSLGARSGGMFIWGLPFFFGRNVYTAINNVTVGKQTAPFIAF</sequence>
<dbReference type="RefSeq" id="WP_408211014.1">
    <property type="nucleotide sequence ID" value="NZ_JAQQBZ010000004.1"/>
</dbReference>
<gene>
    <name evidence="1" type="ORF">PQQ68_07335</name>
</gene>
<dbReference type="EMBL" id="JAQQBZ010000004">
    <property type="protein sequence ID" value="MFM0592831.1"/>
    <property type="molecule type" value="Genomic_DNA"/>
</dbReference>
<evidence type="ECO:0000313" key="1">
    <source>
        <dbReference type="EMBL" id="MFM0592831.1"/>
    </source>
</evidence>
<organism evidence="1 2">
    <name type="scientific">Paraburkholderia dilworthii</name>
    <dbReference type="NCBI Taxonomy" id="948106"/>
    <lineage>
        <taxon>Bacteria</taxon>
        <taxon>Pseudomonadati</taxon>
        <taxon>Pseudomonadota</taxon>
        <taxon>Betaproteobacteria</taxon>
        <taxon>Burkholderiales</taxon>
        <taxon>Burkholderiaceae</taxon>
        <taxon>Paraburkholderia</taxon>
    </lineage>
</organism>
<dbReference type="Pfam" id="PF11925">
    <property type="entry name" value="DUF3443"/>
    <property type="match status" value="1"/>
</dbReference>
<dbReference type="InterPro" id="IPR021847">
    <property type="entry name" value="DUF3443"/>
</dbReference>